<gene>
    <name evidence="3" type="ORF">G443_003136</name>
</gene>
<dbReference type="InterPro" id="IPR024520">
    <property type="entry name" value="DUF3558"/>
</dbReference>
<proteinExistence type="predicted"/>
<evidence type="ECO:0000313" key="4">
    <source>
        <dbReference type="Proteomes" id="UP000791080"/>
    </source>
</evidence>
<keyword evidence="2" id="KW-0812">Transmembrane</keyword>
<evidence type="ECO:0008006" key="5">
    <source>
        <dbReference type="Google" id="ProtNLM"/>
    </source>
</evidence>
<evidence type="ECO:0000313" key="3">
    <source>
        <dbReference type="EMBL" id="MCP2332866.1"/>
    </source>
</evidence>
<keyword evidence="2" id="KW-0472">Membrane</keyword>
<dbReference type="EMBL" id="AUBJ02000001">
    <property type="protein sequence ID" value="MCP2332866.1"/>
    <property type="molecule type" value="Genomic_DNA"/>
</dbReference>
<dbReference type="Proteomes" id="UP000791080">
    <property type="component" value="Unassembled WGS sequence"/>
</dbReference>
<reference evidence="3 4" key="1">
    <citation type="submission" date="2022-06" db="EMBL/GenBank/DDBJ databases">
        <title>Genomic Encyclopedia of Type Strains, Phase I: the one thousand microbial genomes (KMG-I) project.</title>
        <authorList>
            <person name="Kyrpides N."/>
        </authorList>
    </citation>
    <scope>NUCLEOTIDE SEQUENCE [LARGE SCALE GENOMIC DNA]</scope>
    <source>
        <strain evidence="3 4">DSM 43889</strain>
    </source>
</reference>
<dbReference type="Pfam" id="PF12079">
    <property type="entry name" value="DUF3558"/>
    <property type="match status" value="1"/>
</dbReference>
<feature type="transmembrane region" description="Helical" evidence="2">
    <location>
        <begin position="7"/>
        <end position="28"/>
    </location>
</feature>
<sequence length="212" mass="22416">MAGSGKWWAGGAVVLVAGVVVAYLAVALPSGEAGQAHPGGAGAGAPSVSEEPPADPRYPPVENPIDMRALEPCDLLPPDAAEELGLAPEGELERPTGPFEPCLWRNRVTATDAAVYRDIGRTGLGEVYDRRDAYAVFTPITIEGYPAVAAQHVEQTRNCQVFVGTAHDQQFVVQSDNARYAEDGVTEIERRDPCGRAADVARAVLVRLPTGD</sequence>
<protein>
    <recommendedName>
        <fullName evidence="5">DUF3558 family protein</fullName>
    </recommendedName>
</protein>
<name>A0ABT1JL17_ACTCY</name>
<feature type="region of interest" description="Disordered" evidence="1">
    <location>
        <begin position="34"/>
        <end position="63"/>
    </location>
</feature>
<comment type="caution">
    <text evidence="3">The sequence shown here is derived from an EMBL/GenBank/DDBJ whole genome shotgun (WGS) entry which is preliminary data.</text>
</comment>
<keyword evidence="2" id="KW-1133">Transmembrane helix</keyword>
<accession>A0ABT1JL17</accession>
<dbReference type="RefSeq" id="WP_081715263.1">
    <property type="nucleotide sequence ID" value="NZ_AUBJ02000001.1"/>
</dbReference>
<keyword evidence="4" id="KW-1185">Reference proteome</keyword>
<evidence type="ECO:0000256" key="2">
    <source>
        <dbReference type="SAM" id="Phobius"/>
    </source>
</evidence>
<organism evidence="3 4">
    <name type="scientific">Actinoalloteichus caeruleus DSM 43889</name>
    <dbReference type="NCBI Taxonomy" id="1120930"/>
    <lineage>
        <taxon>Bacteria</taxon>
        <taxon>Bacillati</taxon>
        <taxon>Actinomycetota</taxon>
        <taxon>Actinomycetes</taxon>
        <taxon>Pseudonocardiales</taxon>
        <taxon>Pseudonocardiaceae</taxon>
        <taxon>Actinoalloteichus</taxon>
        <taxon>Actinoalloteichus cyanogriseus</taxon>
    </lineage>
</organism>
<evidence type="ECO:0000256" key="1">
    <source>
        <dbReference type="SAM" id="MobiDB-lite"/>
    </source>
</evidence>